<protein>
    <recommendedName>
        <fullName evidence="1">Glycoside hydrolase family 38 N-terminal domain-containing protein</fullName>
    </recommendedName>
</protein>
<dbReference type="GO" id="GO:0004559">
    <property type="term" value="F:alpha-mannosidase activity"/>
    <property type="evidence" value="ECO:0007669"/>
    <property type="project" value="InterPro"/>
</dbReference>
<dbReference type="InterPro" id="IPR000602">
    <property type="entry name" value="Glyco_hydro_38_N"/>
</dbReference>
<proteinExistence type="predicted"/>
<evidence type="ECO:0000313" key="2">
    <source>
        <dbReference type="EMBL" id="KTD84714.1"/>
    </source>
</evidence>
<evidence type="ECO:0000313" key="3">
    <source>
        <dbReference type="Proteomes" id="UP000054709"/>
    </source>
</evidence>
<dbReference type="SUPFAM" id="SSF88713">
    <property type="entry name" value="Glycoside hydrolase/deacetylase"/>
    <property type="match status" value="1"/>
</dbReference>
<dbReference type="CDD" id="cd10791">
    <property type="entry name" value="GH38N_AMII_like_1"/>
    <property type="match status" value="1"/>
</dbReference>
<feature type="domain" description="Glycoside hydrolase family 38 N-terminal" evidence="1">
    <location>
        <begin position="9"/>
        <end position="310"/>
    </location>
</feature>
<reference evidence="2 3" key="1">
    <citation type="journal article" date="2015" name="Int. Biodeterior. Biodegradation">
        <title>Physiological and genetic screening methods for the isolation of methyl tert-butyl ether-degrading bacteria for bioremediation purposes.</title>
        <authorList>
            <person name="Guisado I.M."/>
            <person name="Purswani J."/>
            <person name="Gonzalez Lopez J."/>
            <person name="Pozo C."/>
        </authorList>
    </citation>
    <scope>NUCLEOTIDE SEQUENCE [LARGE SCALE GENOMIC DNA]</scope>
    <source>
        <strain evidence="2 3">SH7</strain>
    </source>
</reference>
<organism evidence="2 3">
    <name type="scientific">Paenibacillus etheri</name>
    <dbReference type="NCBI Taxonomy" id="1306852"/>
    <lineage>
        <taxon>Bacteria</taxon>
        <taxon>Bacillati</taxon>
        <taxon>Bacillota</taxon>
        <taxon>Bacilli</taxon>
        <taxon>Bacillales</taxon>
        <taxon>Paenibacillaceae</taxon>
        <taxon>Paenibacillus</taxon>
    </lineage>
</organism>
<dbReference type="GO" id="GO:0006013">
    <property type="term" value="P:mannose metabolic process"/>
    <property type="evidence" value="ECO:0007669"/>
    <property type="project" value="InterPro"/>
</dbReference>
<dbReference type="AlphaFoldDB" id="A0A0W1ATQ8"/>
<dbReference type="InterPro" id="IPR027291">
    <property type="entry name" value="Glyco_hydro_38_N_sf"/>
</dbReference>
<evidence type="ECO:0000259" key="1">
    <source>
        <dbReference type="Pfam" id="PF01074"/>
    </source>
</evidence>
<dbReference type="RefSeq" id="WP_060625421.1">
    <property type="nucleotide sequence ID" value="NZ_LCZJ02000033.1"/>
</dbReference>
<dbReference type="Proteomes" id="UP000054709">
    <property type="component" value="Unassembled WGS sequence"/>
</dbReference>
<dbReference type="OrthoDB" id="237949at2"/>
<accession>A0A0W1ATQ8</accession>
<keyword evidence="3" id="KW-1185">Reference proteome</keyword>
<comment type="caution">
    <text evidence="2">The sequence shown here is derived from an EMBL/GenBank/DDBJ whole genome shotgun (WGS) entry which is preliminary data.</text>
</comment>
<gene>
    <name evidence="2" type="ORF">UQ64_24015</name>
</gene>
<name>A0A0W1ATQ8_9BACL</name>
<dbReference type="Pfam" id="PF01074">
    <property type="entry name" value="Glyco_hydro_38N"/>
    <property type="match status" value="1"/>
</dbReference>
<sequence>MQRRDPFTFFIIQHSHIDIGYTERQEVITEYQTQFVEQAVELALSPEQLSRDGNTKFKFMLEGFWAVEKYLSKTGSSGRAKLVEALKSGNIELTAFYLHLTELLDEGHLRDTLKPALEFATEEGIPLVSAMSCDVTGFSWGMVDALYDAGVKYLSTNINTHHAGCPFGKPNVPFYWESPKGNRILVWQGLTYHKANLLGIMPGYNMVGNPMIPGLSVEDAHKYIDVQDIGYAEKSLFALVEGIRNDGYEYGFMPIMGSGLYTDNSPPTDSYCELIRQWNQKHGDQIELRTATLAEYFEYLEFAVPDIPVYRGDWNDWWTDGVISTALETSLFRNAQRTKRVAERLDPERKYVTEEEWKSVTSALVLYAEHTWGHSASLHRPYDFRVQQLLLRKTKYAVEADELSCIALDKVLTGKGQGDFTARRTFTYKVMNPSIEARMSLAYLSLDYWESPIFEDTIRVVDLQGRQYPYVRVNHSLRGQELCIQLQMEPLEEIELKLEFLTVTDESHKAEVKSVIGEAKGTGCFENDLLRVEWDDKKGVHTLIHKPSEKSLLVDGASGLGAPLYQLFEGVNRWDPAGFGYKARMIPKGEVFNGLIKQITNTGSNNFYETWEFEYDVRGAHSYAFEIKFYRTGSRFDLSVRLNKENLLDPEGMYTSFPFQTEQGIWYLDKAGAAIRPCIDQLPNACCDFYSVQSGASLVGNDLGISITTLDAPMVHIGKLRLWDYAEQIEPTGPLYSWLTNNKWDTNFKASCGGFYEFRYTIDVNQAYTDSTKAIRACQENSYDFLAIRK</sequence>
<dbReference type="Gene3D" id="3.20.110.10">
    <property type="entry name" value="Glycoside hydrolase 38, N terminal domain"/>
    <property type="match status" value="1"/>
</dbReference>
<dbReference type="EMBL" id="LCZJ02000033">
    <property type="protein sequence ID" value="KTD84714.1"/>
    <property type="molecule type" value="Genomic_DNA"/>
</dbReference>
<dbReference type="InterPro" id="IPR011330">
    <property type="entry name" value="Glyco_hydro/deAcase_b/a-brl"/>
</dbReference>